<evidence type="ECO:0000256" key="2">
    <source>
        <dbReference type="ARBA" id="ARBA00008975"/>
    </source>
</evidence>
<sequence>MVKMSLESLFEQILLTEQQVSENIKQLHEVKAAIKSVQDKINSSCEKLEKAHRELDEKAQLLSENKLQLVLMTKRQDQLERQREELLELQRDLKETLDRLKREYCEEREKFLKEMITFNNKFSLISNRNAVFHTQTRSKIQSLELEAETLHKEMDLLKQKNTLLSSMEAEKRSLEAELQDIQSQLADIERDLKEAVALTEILKTERLMVRQKPLTDSTCIRLKKELELYKEEELELLRETLSSEIHSLRLKLSQKDMC</sequence>
<accession>A0AAW1ZUR0</accession>
<evidence type="ECO:0000256" key="6">
    <source>
        <dbReference type="SAM" id="Coils"/>
    </source>
</evidence>
<feature type="coiled-coil region" evidence="6">
    <location>
        <begin position="133"/>
        <end position="251"/>
    </location>
</feature>
<proteinExistence type="inferred from homology"/>
<dbReference type="PANTHER" id="PTHR22419">
    <property type="entry name" value="COILED-COIL DOMAIN-CONTAINING PROTEIN 172"/>
    <property type="match status" value="1"/>
</dbReference>
<gene>
    <name evidence="7" type="ORF">ABG768_005756</name>
</gene>
<comment type="similarity">
    <text evidence="2">Belongs to the CCDC172 family.</text>
</comment>
<dbReference type="Proteomes" id="UP001479290">
    <property type="component" value="Unassembled WGS sequence"/>
</dbReference>
<evidence type="ECO:0000256" key="1">
    <source>
        <dbReference type="ARBA" id="ARBA00004496"/>
    </source>
</evidence>
<evidence type="ECO:0000256" key="5">
    <source>
        <dbReference type="ARBA" id="ARBA00023054"/>
    </source>
</evidence>
<keyword evidence="5 6" id="KW-0175">Coiled coil</keyword>
<name>A0AAW1ZUR0_CULAL</name>
<comment type="caution">
    <text evidence="7">The sequence shown here is derived from an EMBL/GenBank/DDBJ whole genome shotgun (WGS) entry which is preliminary data.</text>
</comment>
<dbReference type="PANTHER" id="PTHR22419:SF2">
    <property type="entry name" value="COILED-COIL DOMAIN-CONTAINING PROTEIN 172"/>
    <property type="match status" value="1"/>
</dbReference>
<organism evidence="7 8">
    <name type="scientific">Culter alburnus</name>
    <name type="common">Topmouth culter</name>
    <dbReference type="NCBI Taxonomy" id="194366"/>
    <lineage>
        <taxon>Eukaryota</taxon>
        <taxon>Metazoa</taxon>
        <taxon>Chordata</taxon>
        <taxon>Craniata</taxon>
        <taxon>Vertebrata</taxon>
        <taxon>Euteleostomi</taxon>
        <taxon>Actinopterygii</taxon>
        <taxon>Neopterygii</taxon>
        <taxon>Teleostei</taxon>
        <taxon>Ostariophysi</taxon>
        <taxon>Cypriniformes</taxon>
        <taxon>Xenocyprididae</taxon>
        <taxon>Xenocypridinae</taxon>
        <taxon>Culter</taxon>
    </lineage>
</organism>
<evidence type="ECO:0000256" key="3">
    <source>
        <dbReference type="ARBA" id="ARBA00022327"/>
    </source>
</evidence>
<feature type="coiled-coil region" evidence="6">
    <location>
        <begin position="34"/>
        <end position="106"/>
    </location>
</feature>
<dbReference type="EMBL" id="JAWDJR010000013">
    <property type="protein sequence ID" value="KAK9964593.1"/>
    <property type="molecule type" value="Genomic_DNA"/>
</dbReference>
<reference evidence="7 8" key="1">
    <citation type="submission" date="2024-05" db="EMBL/GenBank/DDBJ databases">
        <title>A high-quality chromosomal-level genome assembly of Topmouth culter (Culter alburnus).</title>
        <authorList>
            <person name="Zhao H."/>
        </authorList>
    </citation>
    <scope>NUCLEOTIDE SEQUENCE [LARGE SCALE GENOMIC DNA]</scope>
    <source>
        <strain evidence="7">CATC2023</strain>
        <tissue evidence="7">Muscle</tissue>
    </source>
</reference>
<keyword evidence="8" id="KW-1185">Reference proteome</keyword>
<protein>
    <recommendedName>
        <fullName evidence="3">Coiled-coil domain-containing protein 172</fullName>
    </recommendedName>
</protein>
<evidence type="ECO:0000313" key="7">
    <source>
        <dbReference type="EMBL" id="KAK9964593.1"/>
    </source>
</evidence>
<dbReference type="InterPro" id="IPR029618">
    <property type="entry name" value="CCDC172"/>
</dbReference>
<evidence type="ECO:0000313" key="8">
    <source>
        <dbReference type="Proteomes" id="UP001479290"/>
    </source>
</evidence>
<keyword evidence="4" id="KW-0963">Cytoplasm</keyword>
<dbReference type="AlphaFoldDB" id="A0AAW1ZUR0"/>
<comment type="subcellular location">
    <subcellularLocation>
        <location evidence="1">Cytoplasm</location>
    </subcellularLocation>
</comment>
<dbReference type="GO" id="GO:0005737">
    <property type="term" value="C:cytoplasm"/>
    <property type="evidence" value="ECO:0007669"/>
    <property type="project" value="UniProtKB-SubCell"/>
</dbReference>
<evidence type="ECO:0000256" key="4">
    <source>
        <dbReference type="ARBA" id="ARBA00022490"/>
    </source>
</evidence>